<dbReference type="AlphaFoldDB" id="A0A8J7PJK7"/>
<dbReference type="InterPro" id="IPR039552">
    <property type="entry name" value="IS66_C"/>
</dbReference>
<gene>
    <name evidence="3" type="ORF">J0M35_01825</name>
</gene>
<name>A0A8J7PJK7_9BACT</name>
<dbReference type="InterPro" id="IPR052344">
    <property type="entry name" value="Transposase-related"/>
</dbReference>
<reference evidence="3" key="1">
    <citation type="submission" date="2021-02" db="EMBL/GenBank/DDBJ databases">
        <title>Genome-Resolved Metagenomics of a Microbial Community Performing Photosynthetic Biological Nutrient Removal.</title>
        <authorList>
            <person name="Mcdaniel E.A."/>
        </authorList>
    </citation>
    <scope>NUCLEOTIDE SEQUENCE</scope>
    <source>
        <strain evidence="3">UWPOB_OBS1</strain>
    </source>
</reference>
<dbReference type="InterPro" id="IPR004291">
    <property type="entry name" value="Transposase_IS66_central"/>
</dbReference>
<evidence type="ECO:0000259" key="1">
    <source>
        <dbReference type="Pfam" id="PF03050"/>
    </source>
</evidence>
<dbReference type="Proteomes" id="UP000664277">
    <property type="component" value="Unassembled WGS sequence"/>
</dbReference>
<proteinExistence type="predicted"/>
<dbReference type="PANTHER" id="PTHR33678">
    <property type="entry name" value="BLL1576 PROTEIN"/>
    <property type="match status" value="1"/>
</dbReference>
<sequence length="240" mass="27451">MLGDSSNPYTIYDFSETEHAMYPEKILKGFKGVLLSDGTNKFNGIIAAGATSANCWAHVHCRFEEAWLDDKTTVEFPMGVIKSLFDIERVAKNLTEEQRKDMRLRLAKPKLALLKNWLDQNALKEPPKSKLVDAISYTLNRWDALCLYADTGYVDISNNACERSIKPIVLRRSNWLFAGSIDGGRTSAILMTLIQTCERLKINSFEYLKDVLTRFPNANIRDLDDFLPDRWLALRQTKHL</sequence>
<dbReference type="NCBIfam" id="NF033517">
    <property type="entry name" value="transpos_IS66"/>
    <property type="match status" value="1"/>
</dbReference>
<feature type="domain" description="Transposase IS66 C-terminal" evidence="2">
    <location>
        <begin position="192"/>
        <end position="228"/>
    </location>
</feature>
<protein>
    <submittedName>
        <fullName evidence="3">IS66 family transposase</fullName>
    </submittedName>
</protein>
<feature type="domain" description="Transposase IS66 central" evidence="1">
    <location>
        <begin position="6"/>
        <end position="185"/>
    </location>
</feature>
<dbReference type="EMBL" id="JAFLCK010000002">
    <property type="protein sequence ID" value="MBN8659072.1"/>
    <property type="molecule type" value="Genomic_DNA"/>
</dbReference>
<dbReference type="PANTHER" id="PTHR33678:SF1">
    <property type="entry name" value="BLL1576 PROTEIN"/>
    <property type="match status" value="1"/>
</dbReference>
<dbReference type="Pfam" id="PF13817">
    <property type="entry name" value="DDE_Tnp_IS66_C"/>
    <property type="match status" value="1"/>
</dbReference>
<evidence type="ECO:0000313" key="4">
    <source>
        <dbReference type="Proteomes" id="UP000664277"/>
    </source>
</evidence>
<evidence type="ECO:0000259" key="2">
    <source>
        <dbReference type="Pfam" id="PF13817"/>
    </source>
</evidence>
<accession>A0A8J7PJK7</accession>
<evidence type="ECO:0000313" key="3">
    <source>
        <dbReference type="EMBL" id="MBN8659072.1"/>
    </source>
</evidence>
<organism evidence="3 4">
    <name type="scientific">Candidatus Obscuribacter phosphatis</name>
    <dbReference type="NCBI Taxonomy" id="1906157"/>
    <lineage>
        <taxon>Bacteria</taxon>
        <taxon>Bacillati</taxon>
        <taxon>Candidatus Melainabacteria</taxon>
        <taxon>Candidatus Obscuribacterales</taxon>
        <taxon>Candidatus Obscuribacteraceae</taxon>
        <taxon>Candidatus Obscuribacter</taxon>
    </lineage>
</organism>
<comment type="caution">
    <text evidence="3">The sequence shown here is derived from an EMBL/GenBank/DDBJ whole genome shotgun (WGS) entry which is preliminary data.</text>
</comment>
<dbReference type="Pfam" id="PF03050">
    <property type="entry name" value="DDE_Tnp_IS66"/>
    <property type="match status" value="1"/>
</dbReference>